<dbReference type="Pfam" id="PF07715">
    <property type="entry name" value="Plug"/>
    <property type="match status" value="1"/>
</dbReference>
<dbReference type="EMBL" id="JBHULC010000009">
    <property type="protein sequence ID" value="MFD2521424.1"/>
    <property type="molecule type" value="Genomic_DNA"/>
</dbReference>
<dbReference type="Gene3D" id="2.170.130.10">
    <property type="entry name" value="TonB-dependent receptor, plug domain"/>
    <property type="match status" value="1"/>
</dbReference>
<feature type="domain" description="TonB-dependent receptor plug" evidence="2">
    <location>
        <begin position="130"/>
        <end position="221"/>
    </location>
</feature>
<feature type="domain" description="Outer membrane protein beta-barrel" evidence="3">
    <location>
        <begin position="382"/>
        <end position="789"/>
    </location>
</feature>
<dbReference type="InterPro" id="IPR037066">
    <property type="entry name" value="Plug_dom_sf"/>
</dbReference>
<dbReference type="Pfam" id="PF13620">
    <property type="entry name" value="CarboxypepD_reg"/>
    <property type="match status" value="1"/>
</dbReference>
<dbReference type="Proteomes" id="UP001597510">
    <property type="component" value="Unassembled WGS sequence"/>
</dbReference>
<protein>
    <submittedName>
        <fullName evidence="4">Outer membrane beta-barrel protein</fullName>
    </submittedName>
</protein>
<accession>A0ABW5J7A7</accession>
<gene>
    <name evidence="4" type="ORF">ACFSR2_11040</name>
</gene>
<evidence type="ECO:0000313" key="4">
    <source>
        <dbReference type="EMBL" id="MFD2521424.1"/>
    </source>
</evidence>
<evidence type="ECO:0000256" key="1">
    <source>
        <dbReference type="SAM" id="SignalP"/>
    </source>
</evidence>
<dbReference type="RefSeq" id="WP_340236896.1">
    <property type="nucleotide sequence ID" value="NZ_JBBEWC010000007.1"/>
</dbReference>
<dbReference type="InterPro" id="IPR041700">
    <property type="entry name" value="OMP_b-brl_3"/>
</dbReference>
<keyword evidence="5" id="KW-1185">Reference proteome</keyword>
<dbReference type="Pfam" id="PF14905">
    <property type="entry name" value="OMP_b-brl_3"/>
    <property type="match status" value="1"/>
</dbReference>
<feature type="signal peptide" evidence="1">
    <location>
        <begin position="1"/>
        <end position="19"/>
    </location>
</feature>
<dbReference type="InterPro" id="IPR008969">
    <property type="entry name" value="CarboxyPept-like_regulatory"/>
</dbReference>
<name>A0ABW5J7A7_9BACT</name>
<dbReference type="InterPro" id="IPR012910">
    <property type="entry name" value="Plug_dom"/>
</dbReference>
<reference evidence="5" key="1">
    <citation type="journal article" date="2019" name="Int. J. Syst. Evol. Microbiol.">
        <title>The Global Catalogue of Microorganisms (GCM) 10K type strain sequencing project: providing services to taxonomists for standard genome sequencing and annotation.</title>
        <authorList>
            <consortium name="The Broad Institute Genomics Platform"/>
            <consortium name="The Broad Institute Genome Sequencing Center for Infectious Disease"/>
            <person name="Wu L."/>
            <person name="Ma J."/>
        </authorList>
    </citation>
    <scope>NUCLEOTIDE SEQUENCE [LARGE SCALE GENOMIC DNA]</scope>
    <source>
        <strain evidence="5">KCTC 52344</strain>
    </source>
</reference>
<evidence type="ECO:0000259" key="3">
    <source>
        <dbReference type="Pfam" id="PF14905"/>
    </source>
</evidence>
<dbReference type="SUPFAM" id="SSF49464">
    <property type="entry name" value="Carboxypeptidase regulatory domain-like"/>
    <property type="match status" value="1"/>
</dbReference>
<proteinExistence type="predicted"/>
<keyword evidence="1" id="KW-0732">Signal</keyword>
<comment type="caution">
    <text evidence="4">The sequence shown here is derived from an EMBL/GenBank/DDBJ whole genome shotgun (WGS) entry which is preliminary data.</text>
</comment>
<dbReference type="SUPFAM" id="SSF56935">
    <property type="entry name" value="Porins"/>
    <property type="match status" value="1"/>
</dbReference>
<sequence>MKPLFTFLIFLFISITSFAQPSGRSISGVVKDTQNEPIPGATIKLVKLPDSTLIQGKIANGNGKFEFTNLQNASYVLTITAIGNKPYKSVSITLDDAHPTVVLPIIILLPAKNIDLKEVTVSAKKPLVEQEIDRTVINVEAMVSAATSNTLEVLEKTPGVTVDNNGEISLNGKSGVLVLIEGRPTYMSGQDLAAYLKSLPGGALDKLELMTNPPAKYDANGSSIINIRLKRNKIHGFNGNLNLSYNQGVTTRSYNGLNLNYMNKKVNIFGNLSFNRDANYSNDYSDRTLLDSEGNRNAFVNVENKYRYTSNAISGRLGMDFTASKKTVYGFNLSINTRPRNSRLDYVTETYGASSTPDSISKGYTDGNYKWVQSGVNFNFQHKFNEKGRELSADLNHINYNTDGTQEMPNFVYSSDGTLIRDFEFLYQLPSTKHIYTAKADYSHPFKNKFKFEAGVKSSFVKDDNLSEYFNVFENVNVIDNRQSNHFIYKENINAAYVNTQKDWRRLGAQLGLRLENTQLSGNQLGNAEVAQMYFSRSYTGLFPTAFVNYKLDSAGKHTLNFSLSSRINRPNYQQLNPFVFYRDRYSYSSGNPYLNPTYNYHAELSYRYKRFLNIYMQLDQLRDNIFDATEAVNDVFITRPSNMASGYLLGLVANLTLNPKPWWTFNFNSALARFYNEGVVASQAIKTIAFGGRASFYSQFKLKNDWSAELSGNYLSRLTMWQRTIEPRYRFNAAAQKKIMKGKANIKLSIEDIFHTGIQKTRILGLKQASAFTNNIQDTRRVGISFNYNFGKETFARKRRHSDNAADSEKGRVE</sequence>
<evidence type="ECO:0000313" key="5">
    <source>
        <dbReference type="Proteomes" id="UP001597510"/>
    </source>
</evidence>
<dbReference type="Gene3D" id="2.60.40.1120">
    <property type="entry name" value="Carboxypeptidase-like, regulatory domain"/>
    <property type="match status" value="1"/>
</dbReference>
<organism evidence="4 5">
    <name type="scientific">Emticicia soli</name>
    <dbReference type="NCBI Taxonomy" id="2027878"/>
    <lineage>
        <taxon>Bacteria</taxon>
        <taxon>Pseudomonadati</taxon>
        <taxon>Bacteroidota</taxon>
        <taxon>Cytophagia</taxon>
        <taxon>Cytophagales</taxon>
        <taxon>Leadbetterellaceae</taxon>
        <taxon>Emticicia</taxon>
    </lineage>
</organism>
<feature type="chain" id="PRO_5045537095" evidence="1">
    <location>
        <begin position="20"/>
        <end position="815"/>
    </location>
</feature>
<evidence type="ECO:0000259" key="2">
    <source>
        <dbReference type="Pfam" id="PF07715"/>
    </source>
</evidence>